<feature type="binding site" evidence="4">
    <location>
        <position position="259"/>
    </location>
    <ligand>
        <name>L-histidine</name>
        <dbReference type="ChEBI" id="CHEBI:57595"/>
    </ligand>
</feature>
<dbReference type="GO" id="GO:0004821">
    <property type="term" value="F:histidine-tRNA ligase activity"/>
    <property type="evidence" value="ECO:0007669"/>
    <property type="project" value="UniProtKB-UniRule"/>
</dbReference>
<evidence type="ECO:0000256" key="1">
    <source>
        <dbReference type="ARBA" id="ARBA00008226"/>
    </source>
</evidence>
<evidence type="ECO:0000256" key="4">
    <source>
        <dbReference type="PIRSR" id="PIRSR001549-1"/>
    </source>
</evidence>
<dbReference type="InterPro" id="IPR041715">
    <property type="entry name" value="HisRS-like_core"/>
</dbReference>
<evidence type="ECO:0000313" key="8">
    <source>
        <dbReference type="EMBL" id="RCJ01451.1"/>
    </source>
</evidence>
<name>A0AAP9ABW7_UREUR</name>
<dbReference type="InterPro" id="IPR036621">
    <property type="entry name" value="Anticodon-bd_dom_sf"/>
</dbReference>
<comment type="similarity">
    <text evidence="1 3">Belongs to the class-II aminoacyl-tRNA synthetase family.</text>
</comment>
<evidence type="ECO:0000256" key="3">
    <source>
        <dbReference type="HAMAP-Rule" id="MF_00127"/>
    </source>
</evidence>
<feature type="binding site" evidence="4">
    <location>
        <position position="132"/>
    </location>
    <ligand>
        <name>L-histidine</name>
        <dbReference type="ChEBI" id="CHEBI:57595"/>
    </ligand>
</feature>
<dbReference type="Proteomes" id="UP001201240">
    <property type="component" value="Unassembled WGS sequence"/>
</dbReference>
<dbReference type="SMR" id="A0AAP9ABW7"/>
<dbReference type="Pfam" id="PF13393">
    <property type="entry name" value="tRNA-synt_His"/>
    <property type="match status" value="1"/>
</dbReference>
<dbReference type="InterPro" id="IPR006195">
    <property type="entry name" value="aa-tRNA-synth_II"/>
</dbReference>
<keyword evidence="3 7" id="KW-0436">Ligase</keyword>
<dbReference type="HAMAP" id="MF_00127">
    <property type="entry name" value="His_tRNA_synth"/>
    <property type="match status" value="1"/>
</dbReference>
<reference evidence="6 11" key="3">
    <citation type="submission" date="2021-10" db="EMBL/GenBank/DDBJ databases">
        <title>Sequencing the mobilome of antimicrobial resistant bacterial isolates spanning a range of GC content: The potential of a sustainable low cost, low infrastructure approach for surveillance with Oxford Nanopore sequencing.</title>
        <authorList>
            <person name="Sands K."/>
        </authorList>
    </citation>
    <scope>NUCLEOTIDE SEQUENCE [LARGE SCALE GENOMIC DNA]</scope>
    <source>
        <strain evidence="6 11">MIN-202</strain>
    </source>
</reference>
<keyword evidence="2 3" id="KW-0067">ATP-binding</keyword>
<comment type="catalytic activity">
    <reaction evidence="3">
        <text>tRNA(His) + L-histidine + ATP = L-histidyl-tRNA(His) + AMP + diphosphate + H(+)</text>
        <dbReference type="Rhea" id="RHEA:17313"/>
        <dbReference type="Rhea" id="RHEA-COMP:9665"/>
        <dbReference type="Rhea" id="RHEA-COMP:9689"/>
        <dbReference type="ChEBI" id="CHEBI:15378"/>
        <dbReference type="ChEBI" id="CHEBI:30616"/>
        <dbReference type="ChEBI" id="CHEBI:33019"/>
        <dbReference type="ChEBI" id="CHEBI:57595"/>
        <dbReference type="ChEBI" id="CHEBI:78442"/>
        <dbReference type="ChEBI" id="CHEBI:78527"/>
        <dbReference type="ChEBI" id="CHEBI:456215"/>
        <dbReference type="EC" id="6.1.1.21"/>
    </reaction>
</comment>
<dbReference type="PANTHER" id="PTHR43707:SF1">
    <property type="entry name" value="HISTIDINE--TRNA LIGASE, MITOCHONDRIAL-RELATED"/>
    <property type="match status" value="1"/>
</dbReference>
<evidence type="ECO:0000313" key="11">
    <source>
        <dbReference type="Proteomes" id="UP001201240"/>
    </source>
</evidence>
<dbReference type="EMBL" id="CP041200">
    <property type="protein sequence ID" value="QDI64855.1"/>
    <property type="molecule type" value="Genomic_DNA"/>
</dbReference>
<feature type="binding site" evidence="4">
    <location>
        <begin position="263"/>
        <end position="264"/>
    </location>
    <ligand>
        <name>L-histidine</name>
        <dbReference type="ChEBI" id="CHEBI:57595"/>
    </ligand>
</feature>
<keyword evidence="3" id="KW-0963">Cytoplasm</keyword>
<dbReference type="EC" id="6.1.1.21" evidence="3"/>
<dbReference type="PIRSF" id="PIRSF001549">
    <property type="entry name" value="His-tRNA_synth"/>
    <property type="match status" value="1"/>
</dbReference>
<dbReference type="GO" id="GO:0005524">
    <property type="term" value="F:ATP binding"/>
    <property type="evidence" value="ECO:0007669"/>
    <property type="project" value="UniProtKB-UniRule"/>
</dbReference>
<dbReference type="Proteomes" id="UP000318231">
    <property type="component" value="Chromosome"/>
</dbReference>
<dbReference type="EMBL" id="JAJBIS010000001">
    <property type="protein sequence ID" value="MCF1348954.1"/>
    <property type="molecule type" value="Genomic_DNA"/>
</dbReference>
<dbReference type="Gene3D" id="3.40.50.800">
    <property type="entry name" value="Anticodon-binding domain"/>
    <property type="match status" value="1"/>
</dbReference>
<evidence type="ECO:0000259" key="5">
    <source>
        <dbReference type="PROSITE" id="PS50862"/>
    </source>
</evidence>
<feature type="binding site" evidence="4">
    <location>
        <begin position="82"/>
        <end position="84"/>
    </location>
    <ligand>
        <name>L-histidine</name>
        <dbReference type="ChEBI" id="CHEBI:57595"/>
    </ligand>
</feature>
<organism evidence="7 10">
    <name type="scientific">Ureaplasma urealyticum</name>
    <name type="common">Ureaplasma urealyticum biotype 2</name>
    <dbReference type="NCBI Taxonomy" id="2130"/>
    <lineage>
        <taxon>Bacteria</taxon>
        <taxon>Bacillati</taxon>
        <taxon>Mycoplasmatota</taxon>
        <taxon>Mycoplasmoidales</taxon>
        <taxon>Mycoplasmoidaceae</taxon>
        <taxon>Ureaplasma</taxon>
    </lineage>
</organism>
<dbReference type="InterPro" id="IPR045864">
    <property type="entry name" value="aa-tRNA-synth_II/BPL/LPL"/>
</dbReference>
<feature type="binding site" evidence="4">
    <location>
        <position position="128"/>
    </location>
    <ligand>
        <name>L-histidine</name>
        <dbReference type="ChEBI" id="CHEBI:57595"/>
    </ligand>
</feature>
<accession>A0AAP9ABW7</accession>
<feature type="domain" description="Aminoacyl-transfer RNA synthetases class-II family profile" evidence="5">
    <location>
        <begin position="8"/>
        <end position="321"/>
    </location>
</feature>
<dbReference type="PANTHER" id="PTHR43707">
    <property type="entry name" value="HISTIDYL-TRNA SYNTHETASE"/>
    <property type="match status" value="1"/>
</dbReference>
<keyword evidence="3" id="KW-0030">Aminoacyl-tRNA synthetase</keyword>
<dbReference type="InterPro" id="IPR015807">
    <property type="entry name" value="His-tRNA-ligase"/>
</dbReference>
<protein>
    <recommendedName>
        <fullName evidence="3">Histidine--tRNA ligase</fullName>
        <ecNumber evidence="3">6.1.1.21</ecNumber>
    </recommendedName>
    <alternativeName>
        <fullName evidence="3">Histidyl-tRNA synthetase</fullName>
        <shortName evidence="3">HisRS</shortName>
    </alternativeName>
</protein>
<dbReference type="Proteomes" id="UP000253077">
    <property type="component" value="Unassembled WGS sequence"/>
</dbReference>
<dbReference type="SUPFAM" id="SSF55681">
    <property type="entry name" value="Class II aaRS and biotin synthetases"/>
    <property type="match status" value="1"/>
</dbReference>
<dbReference type="CDD" id="cd00773">
    <property type="entry name" value="HisRS-like_core"/>
    <property type="match status" value="1"/>
</dbReference>
<comment type="subunit">
    <text evidence="3">Homodimer.</text>
</comment>
<dbReference type="EMBL" id="QOKT01000006">
    <property type="protein sequence ID" value="RCJ01451.1"/>
    <property type="molecule type" value="Genomic_DNA"/>
</dbReference>
<reference evidence="8 9" key="1">
    <citation type="submission" date="2018-07" db="EMBL/GenBank/DDBJ databases">
        <title>Ureaplasma urealyticum 1000 the multidrug-resistant clinical isolate obtained from scrapings of the urogenital tract of a woman with inflammatory diseases of the reproductive organs.</title>
        <authorList>
            <person name="Kolesnikova E.A."/>
            <person name="Alekseeva A.E."/>
            <person name="Brusnigina N.F."/>
            <person name="Makhova M.A."/>
        </authorList>
    </citation>
    <scope>NUCLEOTIDE SEQUENCE [LARGE SCALE GENOMIC DNA]</scope>
    <source>
        <strain evidence="8 9">1000</strain>
    </source>
</reference>
<dbReference type="SUPFAM" id="SSF52954">
    <property type="entry name" value="Class II aaRS ABD-related"/>
    <property type="match status" value="1"/>
</dbReference>
<dbReference type="GO" id="GO:0005737">
    <property type="term" value="C:cytoplasm"/>
    <property type="evidence" value="ECO:0007669"/>
    <property type="project" value="UniProtKB-SubCell"/>
</dbReference>
<evidence type="ECO:0000313" key="6">
    <source>
        <dbReference type="EMBL" id="MCF1348954.1"/>
    </source>
</evidence>
<dbReference type="Gene3D" id="3.30.930.10">
    <property type="entry name" value="Bira Bifunctional Protein, Domain 2"/>
    <property type="match status" value="1"/>
</dbReference>
<dbReference type="PROSITE" id="PS50862">
    <property type="entry name" value="AA_TRNA_LIGASE_II"/>
    <property type="match status" value="1"/>
</dbReference>
<keyword evidence="3" id="KW-0648">Protein biosynthesis</keyword>
<dbReference type="AlphaFoldDB" id="A0AAP9ABW7"/>
<dbReference type="NCBIfam" id="TIGR00442">
    <property type="entry name" value="hisS"/>
    <property type="match status" value="1"/>
</dbReference>
<sequence>MSNYTKPRGTVDLYNEAMNEFKSLENFLLTTTKKYGFQQIKTPIFEFAELFMKSAGESSDLVSKEMYLFKDKSDRWLALRPEGTAGVIRAVVENKLLLNNPLPLKLMYFEPCFRYERPQAGRQRQFHQFGVEVLGTKNIYYDFELIALANNILKKLAISDYVLEINYISTAHNRSLWVKSLQEYFNLYRDELTPLSQERITTNPLRILDDKLESQKLVVQQAPKITNFLSNEEKEEFALIKKMLDEHDIKYRVNEGLVRGLDYYSGLVFEFISTSPRLLGQSTIIGGGRYGQLIKQTGGPDYEGIGFGIGIERLLIALLDSNKQILNNFEDKYLIAYFDKELENEAIKLTQSLRINNQLNVDIILDTIKADKIFRLAQRLNAKKLIILAKKEWLNKQVILKDLLSFEQKTLNLDEIKKIKE</sequence>
<dbReference type="InterPro" id="IPR004516">
    <property type="entry name" value="HisRS/HisZ"/>
</dbReference>
<gene>
    <name evidence="3 6" type="primary">hisS</name>
    <name evidence="8" type="ORF">DSQ42_01390</name>
    <name evidence="7" type="ORF">FJM05_01390</name>
    <name evidence="6" type="ORF">LH652_01405</name>
</gene>
<dbReference type="GeneID" id="93848762"/>
<dbReference type="RefSeq" id="WP_004025545.1">
    <property type="nucleotide sequence ID" value="NZ_CAMXZD010000001.1"/>
</dbReference>
<proteinExistence type="inferred from homology"/>
<evidence type="ECO:0000256" key="2">
    <source>
        <dbReference type="ARBA" id="ARBA00022840"/>
    </source>
</evidence>
<reference evidence="7 10" key="2">
    <citation type="submission" date="2019-07" db="EMBL/GenBank/DDBJ databases">
        <title>Comparative genomics of three clinical Ureaplasma species: analysis of their core genomes and virulence factors.</title>
        <authorList>
            <person name="Yang T."/>
            <person name="Zhang Y."/>
            <person name="Li X."/>
            <person name="Kong Y."/>
            <person name="Yu H."/>
            <person name="Ruan Z."/>
            <person name="Xie X."/>
            <person name="Zhang J."/>
        </authorList>
    </citation>
    <scope>NUCLEOTIDE SEQUENCE [LARGE SCALE GENOMIC DNA]</scope>
    <source>
        <strain evidence="7 10">132</strain>
    </source>
</reference>
<feature type="binding site" evidence="4">
    <location>
        <position position="114"/>
    </location>
    <ligand>
        <name>L-histidine</name>
        <dbReference type="ChEBI" id="CHEBI:57595"/>
    </ligand>
</feature>
<comment type="subcellular location">
    <subcellularLocation>
        <location evidence="3">Cytoplasm</location>
    </subcellularLocation>
</comment>
<dbReference type="GO" id="GO:0006427">
    <property type="term" value="P:histidyl-tRNA aminoacylation"/>
    <property type="evidence" value="ECO:0007669"/>
    <property type="project" value="UniProtKB-UniRule"/>
</dbReference>
<evidence type="ECO:0000313" key="10">
    <source>
        <dbReference type="Proteomes" id="UP000318231"/>
    </source>
</evidence>
<evidence type="ECO:0000313" key="9">
    <source>
        <dbReference type="Proteomes" id="UP000253077"/>
    </source>
</evidence>
<evidence type="ECO:0000313" key="7">
    <source>
        <dbReference type="EMBL" id="QDI64855.1"/>
    </source>
</evidence>
<keyword evidence="3" id="KW-0547">Nucleotide-binding</keyword>